<reference evidence="2" key="1">
    <citation type="submission" date="2014-09" db="EMBL/GenBank/DDBJ databases">
        <title>Vibrio variabilis JCM 19239. (C206) whole genome shotgun sequence.</title>
        <authorList>
            <person name="Sawabe T."/>
            <person name="Meirelles P."/>
            <person name="Nakanishi M."/>
            <person name="Sayaka M."/>
            <person name="Hattori M."/>
            <person name="Ohkuma M."/>
        </authorList>
    </citation>
    <scope>NUCLEOTIDE SEQUENCE [LARGE SCALE GENOMIC DNA]</scope>
    <source>
        <strain evidence="2">JCM 19239</strain>
    </source>
</reference>
<name>A0ABQ0JEQ8_9VIBR</name>
<evidence type="ECO:0000313" key="2">
    <source>
        <dbReference type="Proteomes" id="UP000029223"/>
    </source>
</evidence>
<proteinExistence type="predicted"/>
<organism evidence="1 2">
    <name type="scientific">Vibrio variabilis</name>
    <dbReference type="NCBI Taxonomy" id="990271"/>
    <lineage>
        <taxon>Bacteria</taxon>
        <taxon>Pseudomonadati</taxon>
        <taxon>Pseudomonadota</taxon>
        <taxon>Gammaproteobacteria</taxon>
        <taxon>Vibrionales</taxon>
        <taxon>Vibrionaceae</taxon>
        <taxon>Vibrio</taxon>
    </lineage>
</organism>
<dbReference type="Proteomes" id="UP000029223">
    <property type="component" value="Unassembled WGS sequence"/>
</dbReference>
<gene>
    <name evidence="1" type="ORF">JCM19239_2065</name>
</gene>
<evidence type="ECO:0000313" key="1">
    <source>
        <dbReference type="EMBL" id="GAL27253.1"/>
    </source>
</evidence>
<accession>A0ABQ0JEQ8</accession>
<keyword evidence="2" id="KW-1185">Reference proteome</keyword>
<comment type="caution">
    <text evidence="1">The sequence shown here is derived from an EMBL/GenBank/DDBJ whole genome shotgun (WGS) entry which is preliminary data.</text>
</comment>
<protein>
    <submittedName>
        <fullName evidence="1">Uncharacterized protein</fullName>
    </submittedName>
</protein>
<dbReference type="EMBL" id="BBMS01000027">
    <property type="protein sequence ID" value="GAL27253.1"/>
    <property type="molecule type" value="Genomic_DNA"/>
</dbReference>
<sequence>MSAVYQEFSLINDLSVAENIFLGHAPKTKRNLIDWNKMHQESAALLAQLESTIDTKN</sequence>